<dbReference type="PROSITE" id="PS51034">
    <property type="entry name" value="ZP_2"/>
    <property type="match status" value="1"/>
</dbReference>
<feature type="domain" description="Apple" evidence="3">
    <location>
        <begin position="131"/>
        <end position="214"/>
    </location>
</feature>
<dbReference type="CDD" id="cd01099">
    <property type="entry name" value="PAN_AP_HGF"/>
    <property type="match status" value="2"/>
</dbReference>
<accession>A0A915DFL1</accession>
<dbReference type="PROSITE" id="PS50948">
    <property type="entry name" value="PAN"/>
    <property type="match status" value="4"/>
</dbReference>
<dbReference type="PANTHER" id="PTHR47327:SF3">
    <property type="entry name" value="PAN DOMAIN PROTEIN"/>
    <property type="match status" value="1"/>
</dbReference>
<dbReference type="Proteomes" id="UP000887574">
    <property type="component" value="Unplaced"/>
</dbReference>
<keyword evidence="1" id="KW-1133">Transmembrane helix</keyword>
<feature type="chain" id="PRO_5037364835" evidence="2">
    <location>
        <begin position="27"/>
        <end position="744"/>
    </location>
</feature>
<dbReference type="InterPro" id="IPR001507">
    <property type="entry name" value="ZP_dom"/>
</dbReference>
<protein>
    <submittedName>
        <fullName evidence="6">PAN domain protein</fullName>
    </submittedName>
</protein>
<reference evidence="6" key="1">
    <citation type="submission" date="2022-11" db="UniProtKB">
        <authorList>
            <consortium name="WormBaseParasite"/>
        </authorList>
    </citation>
    <scope>IDENTIFICATION</scope>
</reference>
<keyword evidence="1" id="KW-0812">Transmembrane</keyword>
<evidence type="ECO:0000256" key="2">
    <source>
        <dbReference type="SAM" id="SignalP"/>
    </source>
</evidence>
<keyword evidence="1" id="KW-0472">Membrane</keyword>
<dbReference type="SMART" id="SM00241">
    <property type="entry name" value="ZP"/>
    <property type="match status" value="1"/>
</dbReference>
<evidence type="ECO:0000259" key="4">
    <source>
        <dbReference type="PROSITE" id="PS51034"/>
    </source>
</evidence>
<keyword evidence="2" id="KW-0732">Signal</keyword>
<feature type="transmembrane region" description="Helical" evidence="1">
    <location>
        <begin position="709"/>
        <end position="734"/>
    </location>
</feature>
<proteinExistence type="predicted"/>
<dbReference type="SMART" id="SM00473">
    <property type="entry name" value="PAN_AP"/>
    <property type="match status" value="4"/>
</dbReference>
<dbReference type="InterPro" id="IPR055355">
    <property type="entry name" value="ZP-C"/>
</dbReference>
<dbReference type="Gene3D" id="3.50.4.10">
    <property type="entry name" value="Hepatocyte Growth Factor"/>
    <property type="match status" value="3"/>
</dbReference>
<dbReference type="WBParaSite" id="jg18725">
    <property type="protein sequence ID" value="jg18725"/>
    <property type="gene ID" value="jg18725"/>
</dbReference>
<feature type="domain" description="Apple" evidence="3">
    <location>
        <begin position="30"/>
        <end position="121"/>
    </location>
</feature>
<name>A0A915DFL1_9BILA</name>
<dbReference type="Pfam" id="PF00100">
    <property type="entry name" value="Zona_pellucida"/>
    <property type="match status" value="1"/>
</dbReference>
<dbReference type="GO" id="GO:0009653">
    <property type="term" value="P:anatomical structure morphogenesis"/>
    <property type="evidence" value="ECO:0007669"/>
    <property type="project" value="TreeGrafter"/>
</dbReference>
<organism evidence="5 6">
    <name type="scientific">Ditylenchus dipsaci</name>
    <dbReference type="NCBI Taxonomy" id="166011"/>
    <lineage>
        <taxon>Eukaryota</taxon>
        <taxon>Metazoa</taxon>
        <taxon>Ecdysozoa</taxon>
        <taxon>Nematoda</taxon>
        <taxon>Chromadorea</taxon>
        <taxon>Rhabditida</taxon>
        <taxon>Tylenchina</taxon>
        <taxon>Tylenchomorpha</taxon>
        <taxon>Sphaerularioidea</taxon>
        <taxon>Anguinidae</taxon>
        <taxon>Anguininae</taxon>
        <taxon>Ditylenchus</taxon>
    </lineage>
</organism>
<evidence type="ECO:0000259" key="3">
    <source>
        <dbReference type="PROSITE" id="PS50948"/>
    </source>
</evidence>
<dbReference type="AlphaFoldDB" id="A0A915DFL1"/>
<sequence>MAQASRPSLWLLSLALLLPLLRVSEAVFECGNHETAAFVRVSRARLDGTPVVVSTAGHDLTCAQYCRNNIEPTTGAQRVCASFNFDGRETCYFFDDAASPAGTADLNPNPSANNFYYEKTCLPGVSSHEACTYRSFSFERMRRTALEGFVKKSIQVQSREQCLSACLKEKEFVCRSVNYNYDNYNCELSTEDRRSKPTHMRMSDAPVDYYDNNCLTRQNRCGQSGGNLVFVKTTKFEIKFYDHTQSVEPQESNCLQKCLDSLNTFCRSVEFSPNEKNCIVSDEDTYSRADQQGLSKARTTTSLSVRFIGTSIEGQPVASAQGVTVSDCISLCFQNLNCKSINYDRTTSTCFIYSIGQTTQNVKTNPSFDFYEFNCESQFGGMALCTNEGIRFIVNTKEPYTGAIYAAEKFSTCSQVVENAKQISITFPPPTISPNCGTTIKDGKLEALVVVSLDGVLPHQVTTEWDRFYRVSCDVSMEKMTQEGTVVVTTIFEAGEANTQVLDAGTPPPITAQLGFLNANDQPLQTASIGDQIKLVVTSDQAGPHNMMLTECTATRVGGEGDAVPFTIIDNGCPRYPALVGPVEQDFDKNRLKSDMKAFRLDGSYDIQIECTVMFCAGPNGCPPSNCLDSGTNELFVSHGRKKRSIQSVEEEQQTAETLSAIIRVLAEGEQEEEVERFYQNTTGYINHNIPTTQVLDEMVDMVCMADSWFVSMVVSMSLVCLMLSALIVIWGCHSLRVDSKLPM</sequence>
<dbReference type="SUPFAM" id="SSF57414">
    <property type="entry name" value="Hairpin loop containing domain-like"/>
    <property type="match status" value="4"/>
</dbReference>
<keyword evidence="5" id="KW-1185">Reference proteome</keyword>
<dbReference type="PANTHER" id="PTHR47327">
    <property type="entry name" value="FI18240P1-RELATED"/>
    <property type="match status" value="1"/>
</dbReference>
<feature type="signal peptide" evidence="2">
    <location>
        <begin position="1"/>
        <end position="26"/>
    </location>
</feature>
<dbReference type="Pfam" id="PF00024">
    <property type="entry name" value="PAN_1"/>
    <property type="match status" value="4"/>
</dbReference>
<feature type="domain" description="Apple" evidence="3">
    <location>
        <begin position="299"/>
        <end position="375"/>
    </location>
</feature>
<feature type="domain" description="Apple" evidence="3">
    <location>
        <begin position="221"/>
        <end position="290"/>
    </location>
</feature>
<evidence type="ECO:0000256" key="1">
    <source>
        <dbReference type="SAM" id="Phobius"/>
    </source>
</evidence>
<evidence type="ECO:0000313" key="5">
    <source>
        <dbReference type="Proteomes" id="UP000887574"/>
    </source>
</evidence>
<dbReference type="InterPro" id="IPR052774">
    <property type="entry name" value="Celegans_DevNeuronal_Protein"/>
</dbReference>
<feature type="domain" description="ZP" evidence="4">
    <location>
        <begin position="384"/>
        <end position="634"/>
    </location>
</feature>
<evidence type="ECO:0000313" key="6">
    <source>
        <dbReference type="WBParaSite" id="jg18725"/>
    </source>
</evidence>
<dbReference type="InterPro" id="IPR003609">
    <property type="entry name" value="Pan_app"/>
</dbReference>